<evidence type="ECO:0000313" key="9">
    <source>
        <dbReference type="Proteomes" id="UP000250550"/>
    </source>
</evidence>
<dbReference type="GeneID" id="300079302"/>
<evidence type="ECO:0000313" key="1">
    <source>
        <dbReference type="EMBL" id="MSC51004.1"/>
    </source>
</evidence>
<dbReference type="Proteomes" id="UP000251281">
    <property type="component" value="Unassembled WGS sequence"/>
</dbReference>
<dbReference type="NCBIfam" id="NF033436">
    <property type="entry name" value="SpoVM_broad"/>
    <property type="match status" value="1"/>
</dbReference>
<evidence type="ECO:0000313" key="15">
    <source>
        <dbReference type="Proteomes" id="UP000462091"/>
    </source>
</evidence>
<reference evidence="12 13" key="2">
    <citation type="submission" date="2018-08" db="EMBL/GenBank/DDBJ databases">
        <title>A genome reference for cultivated species of the human gut microbiota.</title>
        <authorList>
            <person name="Zou Y."/>
            <person name="Xue W."/>
            <person name="Luo G."/>
        </authorList>
    </citation>
    <scope>NUCLEOTIDE SEQUENCE [LARGE SCALE GENOMIC DNA]</scope>
    <source>
        <strain evidence="7 14">AF29-11BH</strain>
        <strain evidence="6 13">AF31-14AC</strain>
        <strain evidence="8 12">AM37-13AC</strain>
    </source>
</reference>
<dbReference type="EMBL" id="QVES01000001">
    <property type="protein sequence ID" value="RGB90362.1"/>
    <property type="molecule type" value="Genomic_DNA"/>
</dbReference>
<name>A0A329UI37_9FIRM</name>
<proteinExistence type="predicted"/>
<evidence type="ECO:0000313" key="5">
    <source>
        <dbReference type="EMBL" id="RCH47789.1"/>
    </source>
</evidence>
<evidence type="ECO:0000313" key="13">
    <source>
        <dbReference type="Proteomes" id="UP000260782"/>
    </source>
</evidence>
<dbReference type="Proteomes" id="UP000462091">
    <property type="component" value="Unassembled WGS sequence"/>
</dbReference>
<dbReference type="EMBL" id="WKQE01000001">
    <property type="protein sequence ID" value="MSC79292.1"/>
    <property type="molecule type" value="Genomic_DNA"/>
</dbReference>
<gene>
    <name evidence="3" type="primary">spoVM</name>
    <name evidence="4" type="ORF">C4N21_00655</name>
    <name evidence="3" type="ORF">C4N24_00515</name>
    <name evidence="5" type="ORF">C7J97_01940</name>
    <name evidence="8" type="ORF">DW855_02970</name>
    <name evidence="7" type="ORF">DWZ04_01020</name>
    <name evidence="6" type="ORF">DWZ25_00805</name>
    <name evidence="2" type="ORF">GKD85_00365</name>
    <name evidence="1" type="ORF">GKE10_03575</name>
</gene>
<evidence type="ECO:0000313" key="7">
    <source>
        <dbReference type="EMBL" id="RGC02464.1"/>
    </source>
</evidence>
<dbReference type="EMBL" id="PRLD01000001">
    <property type="protein sequence ID" value="RAW60624.1"/>
    <property type="molecule type" value="Genomic_DNA"/>
</dbReference>
<dbReference type="EMBL" id="PRLF01000001">
    <property type="protein sequence ID" value="RAW67216.1"/>
    <property type="molecule type" value="Genomic_DNA"/>
</dbReference>
<dbReference type="RefSeq" id="WP_015538484.1">
    <property type="nucleotide sequence ID" value="NZ_BNEV01000014.1"/>
</dbReference>
<dbReference type="AlphaFoldDB" id="A0A329UI37"/>
<reference evidence="9 10" key="1">
    <citation type="submission" date="2018-02" db="EMBL/GenBank/DDBJ databases">
        <title>Complete genome sequencing of Faecalibacterium prausnitzii strains isolated from the human gut.</title>
        <authorList>
            <person name="Fitzgerald B.C."/>
            <person name="Shkoporov A.N."/>
            <person name="Ross P.R."/>
            <person name="Hill C."/>
        </authorList>
    </citation>
    <scope>NUCLEOTIDE SEQUENCE [LARGE SCALE GENOMIC DNA]</scope>
    <source>
        <strain evidence="3 10">APC923/51-1</strain>
        <strain evidence="4 9">APC924/119</strain>
        <strain evidence="5 11">ATCC 27768</strain>
    </source>
</reference>
<protein>
    <submittedName>
        <fullName evidence="3">Stage V sporulation protein SpoVM</fullName>
    </submittedName>
</protein>
<dbReference type="Proteomes" id="UP000260782">
    <property type="component" value="Unassembled WGS sequence"/>
</dbReference>
<evidence type="ECO:0000313" key="11">
    <source>
        <dbReference type="Proteomes" id="UP000252378"/>
    </source>
</evidence>
<dbReference type="Proteomes" id="UP000250550">
    <property type="component" value="Unassembled WGS sequence"/>
</dbReference>
<evidence type="ECO:0000313" key="16">
    <source>
        <dbReference type="Proteomes" id="UP000477010"/>
    </source>
</evidence>
<dbReference type="Proteomes" id="UP000252378">
    <property type="component" value="Unassembled WGS sequence"/>
</dbReference>
<evidence type="ECO:0000313" key="3">
    <source>
        <dbReference type="EMBL" id="RAW60624.1"/>
    </source>
</evidence>
<comment type="caution">
    <text evidence="3">The sequence shown here is derived from an EMBL/GenBank/DDBJ whole genome shotgun (WGS) entry which is preliminary data.</text>
</comment>
<dbReference type="EMBL" id="QVEW01000001">
    <property type="protein sequence ID" value="RGC02464.1"/>
    <property type="molecule type" value="Genomic_DNA"/>
</dbReference>
<reference evidence="15 16" key="3">
    <citation type="journal article" date="2019" name="Nat. Med.">
        <title>A library of human gut bacterial isolates paired with longitudinal multiomics data enables mechanistic microbiome research.</title>
        <authorList>
            <person name="Poyet M."/>
            <person name="Groussin M."/>
            <person name="Gibbons S.M."/>
            <person name="Avila-Pacheco J."/>
            <person name="Jiang X."/>
            <person name="Kearney S.M."/>
            <person name="Perrotta A.R."/>
            <person name="Berdy B."/>
            <person name="Zhao S."/>
            <person name="Lieberman T.D."/>
            <person name="Swanson P.K."/>
            <person name="Smith M."/>
            <person name="Roesemann S."/>
            <person name="Alexander J.E."/>
            <person name="Rich S.A."/>
            <person name="Livny J."/>
            <person name="Vlamakis H."/>
            <person name="Clish C."/>
            <person name="Bullock K."/>
            <person name="Deik A."/>
            <person name="Scott J."/>
            <person name="Pierce K.A."/>
            <person name="Xavier R.J."/>
            <person name="Alm E.J."/>
        </authorList>
    </citation>
    <scope>NUCLEOTIDE SEQUENCE [LARGE SCALE GENOMIC DNA]</scope>
    <source>
        <strain evidence="1 15">BIOML-B1</strain>
        <strain evidence="2 16">BIOML-B9</strain>
    </source>
</reference>
<evidence type="ECO:0000313" key="8">
    <source>
        <dbReference type="EMBL" id="RGC20900.1"/>
    </source>
</evidence>
<evidence type="ECO:0000313" key="10">
    <source>
        <dbReference type="Proteomes" id="UP000251281"/>
    </source>
</evidence>
<accession>A0A329UI37</accession>
<dbReference type="EMBL" id="PXUP01000002">
    <property type="protein sequence ID" value="RCH47789.1"/>
    <property type="molecule type" value="Genomic_DNA"/>
</dbReference>
<evidence type="ECO:0000313" key="14">
    <source>
        <dbReference type="Proteomes" id="UP000260783"/>
    </source>
</evidence>
<dbReference type="Proteomes" id="UP000260783">
    <property type="component" value="Unassembled WGS sequence"/>
</dbReference>
<dbReference type="EMBL" id="WKQM01000004">
    <property type="protein sequence ID" value="MSC51004.1"/>
    <property type="molecule type" value="Genomic_DNA"/>
</dbReference>
<evidence type="ECO:0000313" key="6">
    <source>
        <dbReference type="EMBL" id="RGB90362.1"/>
    </source>
</evidence>
<dbReference type="Proteomes" id="UP000260733">
    <property type="component" value="Unassembled WGS sequence"/>
</dbReference>
<evidence type="ECO:0000313" key="4">
    <source>
        <dbReference type="EMBL" id="RAW67216.1"/>
    </source>
</evidence>
<dbReference type="Proteomes" id="UP000477010">
    <property type="component" value="Unassembled WGS sequence"/>
</dbReference>
<evidence type="ECO:0000313" key="12">
    <source>
        <dbReference type="Proteomes" id="UP000260733"/>
    </source>
</evidence>
<evidence type="ECO:0000313" key="2">
    <source>
        <dbReference type="EMBL" id="MSC79292.1"/>
    </source>
</evidence>
<sequence length="26" mass="2970">MQVVVIRSPKALCGILRKLFGIRKEN</sequence>
<dbReference type="EMBL" id="QVFB01000003">
    <property type="protein sequence ID" value="RGC20900.1"/>
    <property type="molecule type" value="Genomic_DNA"/>
</dbReference>
<organism evidence="3 10">
    <name type="scientific">Faecalibacterium prausnitzii</name>
    <dbReference type="NCBI Taxonomy" id="853"/>
    <lineage>
        <taxon>Bacteria</taxon>
        <taxon>Bacillati</taxon>
        <taxon>Bacillota</taxon>
        <taxon>Clostridia</taxon>
        <taxon>Eubacteriales</taxon>
        <taxon>Oscillospiraceae</taxon>
        <taxon>Faecalibacterium</taxon>
    </lineage>
</organism>